<name>A0ABR4QSZ8_9CEST</name>
<dbReference type="Proteomes" id="UP001651158">
    <property type="component" value="Unassembled WGS sequence"/>
</dbReference>
<organism evidence="1 2">
    <name type="scientific">Taenia crassiceps</name>
    <dbReference type="NCBI Taxonomy" id="6207"/>
    <lineage>
        <taxon>Eukaryota</taxon>
        <taxon>Metazoa</taxon>
        <taxon>Spiralia</taxon>
        <taxon>Lophotrochozoa</taxon>
        <taxon>Platyhelminthes</taxon>
        <taxon>Cestoda</taxon>
        <taxon>Eucestoda</taxon>
        <taxon>Cyclophyllidea</taxon>
        <taxon>Taeniidae</taxon>
        <taxon>Taenia</taxon>
    </lineage>
</organism>
<dbReference type="EMBL" id="JAKROA010000001">
    <property type="protein sequence ID" value="KAL5112732.1"/>
    <property type="molecule type" value="Genomic_DNA"/>
</dbReference>
<keyword evidence="2" id="KW-1185">Reference proteome</keyword>
<proteinExistence type="predicted"/>
<comment type="caution">
    <text evidence="1">The sequence shown here is derived from an EMBL/GenBank/DDBJ whole genome shotgun (WGS) entry which is preliminary data.</text>
</comment>
<accession>A0ABR4QSZ8</accession>
<sequence>MLFIKAASSNVTAVSFEATISANFAHFLQDKKASLLLRQLRALFKIFPRKRLPALVLCVSKCTVLIEKTCSQQSVCSKSSFPKTLHSSANNKGKERASFKMSLDVWTMLIPRLTSILKYFGDSGRYIHSECQSLTKEKHTLLRGGSSTTPKGWTKIAISLGNFANPPFCRQAVHTIRIPTELKVFHSFRISLQGELVALRAATLVEKGRPSIVTLMYGEKAPQLFWRPN</sequence>
<evidence type="ECO:0000313" key="2">
    <source>
        <dbReference type="Proteomes" id="UP001651158"/>
    </source>
</evidence>
<reference evidence="1 2" key="1">
    <citation type="journal article" date="2022" name="Front. Cell. Infect. Microbiol.">
        <title>The Genomes of Two Strains of Taenia crassiceps the Animal Model for the Study of Human Cysticercosis.</title>
        <authorList>
            <person name="Bobes R.J."/>
            <person name="Estrada K."/>
            <person name="Rios-Valencia D.G."/>
            <person name="Calderon-Gallegos A."/>
            <person name="de la Torre P."/>
            <person name="Carrero J.C."/>
            <person name="Sanchez-Flores A."/>
            <person name="Laclette J.P."/>
        </authorList>
    </citation>
    <scope>NUCLEOTIDE SEQUENCE [LARGE SCALE GENOMIC DNA]</scope>
    <source>
        <strain evidence="1">WFUcys</strain>
    </source>
</reference>
<protein>
    <submittedName>
        <fullName evidence="1">Uncharacterized protein</fullName>
    </submittedName>
</protein>
<evidence type="ECO:0000313" key="1">
    <source>
        <dbReference type="EMBL" id="KAL5112732.1"/>
    </source>
</evidence>
<gene>
    <name evidence="1" type="ORF">TcWFU_008471</name>
</gene>